<dbReference type="SUPFAM" id="SSF46785">
    <property type="entry name" value="Winged helix' DNA-binding domain"/>
    <property type="match status" value="1"/>
</dbReference>
<dbReference type="Gene3D" id="1.10.10.10">
    <property type="entry name" value="Winged helix-like DNA-binding domain superfamily/Winged helix DNA-binding domain"/>
    <property type="match status" value="1"/>
</dbReference>
<protein>
    <submittedName>
        <fullName evidence="6">LysR family transcriptional regulator</fullName>
    </submittedName>
</protein>
<name>A0A7Z6ZUM7_9GAMM</name>
<proteinExistence type="inferred from homology"/>
<dbReference type="PANTHER" id="PTHR30126">
    <property type="entry name" value="HTH-TYPE TRANSCRIPTIONAL REGULATOR"/>
    <property type="match status" value="1"/>
</dbReference>
<dbReference type="Pfam" id="PF03466">
    <property type="entry name" value="LysR_substrate"/>
    <property type="match status" value="1"/>
</dbReference>
<keyword evidence="4" id="KW-0804">Transcription</keyword>
<comment type="caution">
    <text evidence="6">The sequence shown here is derived from an EMBL/GenBank/DDBJ whole genome shotgun (WGS) entry which is preliminary data.</text>
</comment>
<dbReference type="GO" id="GO:0003700">
    <property type="term" value="F:DNA-binding transcription factor activity"/>
    <property type="evidence" value="ECO:0007669"/>
    <property type="project" value="InterPro"/>
</dbReference>
<dbReference type="InterPro" id="IPR036390">
    <property type="entry name" value="WH_DNA-bd_sf"/>
</dbReference>
<dbReference type="InterPro" id="IPR000847">
    <property type="entry name" value="LysR_HTH_N"/>
</dbReference>
<dbReference type="Gene3D" id="3.40.190.10">
    <property type="entry name" value="Periplasmic binding protein-like II"/>
    <property type="match status" value="2"/>
</dbReference>
<dbReference type="InterPro" id="IPR036388">
    <property type="entry name" value="WH-like_DNA-bd_sf"/>
</dbReference>
<evidence type="ECO:0000256" key="3">
    <source>
        <dbReference type="ARBA" id="ARBA00023125"/>
    </source>
</evidence>
<evidence type="ECO:0000313" key="7">
    <source>
        <dbReference type="Proteomes" id="UP000287766"/>
    </source>
</evidence>
<gene>
    <name evidence="6" type="ORF">CWE22_05410</name>
</gene>
<evidence type="ECO:0000313" key="6">
    <source>
        <dbReference type="EMBL" id="RUO41597.1"/>
    </source>
</evidence>
<keyword evidence="3" id="KW-0238">DNA-binding</keyword>
<feature type="domain" description="HTH lysR-type" evidence="5">
    <location>
        <begin position="10"/>
        <end position="67"/>
    </location>
</feature>
<dbReference type="AlphaFoldDB" id="A0A7Z6ZUM7"/>
<evidence type="ECO:0000256" key="2">
    <source>
        <dbReference type="ARBA" id="ARBA00023015"/>
    </source>
</evidence>
<dbReference type="GO" id="GO:0000976">
    <property type="term" value="F:transcription cis-regulatory region binding"/>
    <property type="evidence" value="ECO:0007669"/>
    <property type="project" value="TreeGrafter"/>
</dbReference>
<dbReference type="EMBL" id="PIPR01000001">
    <property type="protein sequence ID" value="RUO41597.1"/>
    <property type="molecule type" value="Genomic_DNA"/>
</dbReference>
<evidence type="ECO:0000256" key="1">
    <source>
        <dbReference type="ARBA" id="ARBA00009437"/>
    </source>
</evidence>
<dbReference type="Proteomes" id="UP000287766">
    <property type="component" value="Unassembled WGS sequence"/>
</dbReference>
<dbReference type="RefSeq" id="WP_169930332.1">
    <property type="nucleotide sequence ID" value="NZ_PIPR01000001.1"/>
</dbReference>
<keyword evidence="7" id="KW-1185">Reference proteome</keyword>
<dbReference type="PANTHER" id="PTHR30126:SF98">
    <property type="entry name" value="HTH-TYPE TRANSCRIPTIONAL ACTIVATOR BAUR"/>
    <property type="match status" value="1"/>
</dbReference>
<evidence type="ECO:0000259" key="5">
    <source>
        <dbReference type="PROSITE" id="PS50931"/>
    </source>
</evidence>
<comment type="similarity">
    <text evidence="1">Belongs to the LysR transcriptional regulatory family.</text>
</comment>
<reference evidence="7" key="1">
    <citation type="journal article" date="2018" name="Front. Microbiol.">
        <title>Genome-Based Analysis Reveals the Taxonomy and Diversity of the Family Idiomarinaceae.</title>
        <authorList>
            <person name="Liu Y."/>
            <person name="Lai Q."/>
            <person name="Shao Z."/>
        </authorList>
    </citation>
    <scope>NUCLEOTIDE SEQUENCE [LARGE SCALE GENOMIC DNA]</scope>
    <source>
        <strain evidence="7">KYW314</strain>
    </source>
</reference>
<organism evidence="6 7">
    <name type="scientific">Pseudidiomarina aestuarii</name>
    <dbReference type="NCBI Taxonomy" id="624146"/>
    <lineage>
        <taxon>Bacteria</taxon>
        <taxon>Pseudomonadati</taxon>
        <taxon>Pseudomonadota</taxon>
        <taxon>Gammaproteobacteria</taxon>
        <taxon>Alteromonadales</taxon>
        <taxon>Idiomarinaceae</taxon>
        <taxon>Pseudidiomarina</taxon>
    </lineage>
</organism>
<keyword evidence="2" id="KW-0805">Transcription regulation</keyword>
<dbReference type="PROSITE" id="PS50931">
    <property type="entry name" value="HTH_LYSR"/>
    <property type="match status" value="1"/>
</dbReference>
<dbReference type="Pfam" id="PF00126">
    <property type="entry name" value="HTH_1"/>
    <property type="match status" value="1"/>
</dbReference>
<accession>A0A7Z6ZUM7</accession>
<sequence>MFADRQLTDFDLKLLQVFRTVVECGGFSAAETELNVSLSAISTYMSDLETRLGLTLCRRGRQGFALTREGQSVYAAILELNDAHDSFRHAIAKVSRDLSGELTILCSDQLDQPRQQHLAKALHYIHMQAPTVEVSIDLLPLQQIELALLKNQAHMALMPGYRQMDGLAYQPAFSTPIYLCCGKAHPLFKQPDTDITEAALKDFPAVHPGVNINPDGRKLLQLLQPQAKAYQFDARLSLILSGAYLGFLPEALAHPYIATGELRFIQPEHFHYPFEQFWVTRRQPREPEKVELALKAVNWHHQ</sequence>
<dbReference type="CDD" id="cd05466">
    <property type="entry name" value="PBP2_LTTR_substrate"/>
    <property type="match status" value="1"/>
</dbReference>
<evidence type="ECO:0000256" key="4">
    <source>
        <dbReference type="ARBA" id="ARBA00023163"/>
    </source>
</evidence>
<dbReference type="SUPFAM" id="SSF53850">
    <property type="entry name" value="Periplasmic binding protein-like II"/>
    <property type="match status" value="1"/>
</dbReference>
<dbReference type="InterPro" id="IPR005119">
    <property type="entry name" value="LysR_subst-bd"/>
</dbReference>